<feature type="compositionally biased region" description="Acidic residues" evidence="3">
    <location>
        <begin position="183"/>
        <end position="193"/>
    </location>
</feature>
<feature type="region of interest" description="Disordered" evidence="3">
    <location>
        <begin position="113"/>
        <end position="138"/>
    </location>
</feature>
<feature type="region of interest" description="Disordered" evidence="3">
    <location>
        <begin position="69"/>
        <end position="97"/>
    </location>
</feature>
<name>A0A2Y9K236_ENHLU</name>
<gene>
    <name evidence="5" type="primary">LOC111150566</name>
</gene>
<evidence type="ECO:0000256" key="3">
    <source>
        <dbReference type="SAM" id="MobiDB-lite"/>
    </source>
</evidence>
<evidence type="ECO:0000313" key="4">
    <source>
        <dbReference type="Proteomes" id="UP000248482"/>
    </source>
</evidence>
<feature type="compositionally biased region" description="Low complexity" evidence="3">
    <location>
        <begin position="19"/>
        <end position="35"/>
    </location>
</feature>
<dbReference type="Pfam" id="PF04979">
    <property type="entry name" value="IPP-2"/>
    <property type="match status" value="1"/>
</dbReference>
<feature type="region of interest" description="Disordered" evidence="3">
    <location>
        <begin position="165"/>
        <end position="208"/>
    </location>
</feature>
<dbReference type="InterPro" id="IPR007062">
    <property type="entry name" value="PPI-2"/>
</dbReference>
<evidence type="ECO:0000313" key="5">
    <source>
        <dbReference type="RefSeq" id="XP_022363760.1"/>
    </source>
</evidence>
<organism evidence="4 5">
    <name type="scientific">Enhydra lutris kenyoni</name>
    <name type="common">northern sea otter</name>
    <dbReference type="NCBI Taxonomy" id="391180"/>
    <lineage>
        <taxon>Eukaryota</taxon>
        <taxon>Metazoa</taxon>
        <taxon>Chordata</taxon>
        <taxon>Craniata</taxon>
        <taxon>Vertebrata</taxon>
        <taxon>Euteleostomi</taxon>
        <taxon>Mammalia</taxon>
        <taxon>Eutheria</taxon>
        <taxon>Laurasiatheria</taxon>
        <taxon>Carnivora</taxon>
        <taxon>Caniformia</taxon>
        <taxon>Musteloidea</taxon>
        <taxon>Mustelidae</taxon>
        <taxon>Lutrinae</taxon>
        <taxon>Enhydra</taxon>
    </lineage>
</organism>
<dbReference type="GO" id="GO:0009966">
    <property type="term" value="P:regulation of signal transduction"/>
    <property type="evidence" value="ECO:0007669"/>
    <property type="project" value="InterPro"/>
</dbReference>
<feature type="compositionally biased region" description="Basic and acidic residues" evidence="3">
    <location>
        <begin position="39"/>
        <end position="49"/>
    </location>
</feature>
<feature type="compositionally biased region" description="Polar residues" evidence="3">
    <location>
        <begin position="194"/>
        <end position="208"/>
    </location>
</feature>
<accession>A0A2Y9K236</accession>
<dbReference type="PANTHER" id="PTHR12398">
    <property type="entry name" value="PROTEIN PHOSPHATASE INHIBITOR"/>
    <property type="match status" value="1"/>
</dbReference>
<feature type="region of interest" description="Disordered" evidence="3">
    <location>
        <begin position="1"/>
        <end position="51"/>
    </location>
</feature>
<protein>
    <submittedName>
        <fullName evidence="5">Type-1 protein phosphatase inhibitor 4</fullName>
    </submittedName>
</protein>
<dbReference type="Proteomes" id="UP000248482">
    <property type="component" value="Unplaced"/>
</dbReference>
<dbReference type="GO" id="GO:0004864">
    <property type="term" value="F:protein phosphatase inhibitor activity"/>
    <property type="evidence" value="ECO:0007669"/>
    <property type="project" value="UniProtKB-KW"/>
</dbReference>
<dbReference type="OrthoDB" id="551302at2759"/>
<reference evidence="5" key="1">
    <citation type="submission" date="2025-08" db="UniProtKB">
        <authorList>
            <consortium name="RefSeq"/>
        </authorList>
    </citation>
    <scope>IDENTIFICATION</scope>
    <source>
        <tissue evidence="5">Blood</tissue>
    </source>
</reference>
<dbReference type="Gene3D" id="6.10.250.1050">
    <property type="match status" value="2"/>
</dbReference>
<dbReference type="AlphaFoldDB" id="A0A2Y9K236"/>
<dbReference type="PANTHER" id="PTHR12398:SF41">
    <property type="entry name" value="PPP1R2C FAMILY MEMBER C"/>
    <property type="match status" value="1"/>
</dbReference>
<feature type="compositionally biased region" description="Basic and acidic residues" evidence="3">
    <location>
        <begin position="122"/>
        <end position="138"/>
    </location>
</feature>
<dbReference type="RefSeq" id="XP_022363760.1">
    <property type="nucleotide sequence ID" value="XM_022508052.1"/>
</dbReference>
<dbReference type="KEGG" id="elk:111150566"/>
<comment type="similarity">
    <text evidence="1">Belongs to the protein phosphatase inhibitor 2 family.</text>
</comment>
<dbReference type="STRING" id="391180.A0A2Y9K236"/>
<dbReference type="GeneID" id="111150566"/>
<keyword evidence="2 5" id="KW-0650">Protein phosphatase inhibitor</keyword>
<keyword evidence="4" id="KW-1185">Reference proteome</keyword>
<evidence type="ECO:0000256" key="1">
    <source>
        <dbReference type="ARBA" id="ARBA00005472"/>
    </source>
</evidence>
<sequence length="208" mass="23043">MAASTASHRPIKGILKNKSSTGSSVAASAQQSGGTIQEVQRKKSQKWDESNILATHRPAYRDYDFMKINEPSSPYFSPQDDGEDPVNDSEAKEAMTPDNLAKKFAASGTSELNCQLGEPESDGAHSSKILLDKQEKQRQFEMKRKLHYNEGLNLKLARQLISKDLQHEKDKDDNEGTLHGDNNEDNTAAEESSEVPTNDELQSQAFCT</sequence>
<feature type="compositionally biased region" description="Basic and acidic residues" evidence="3">
    <location>
        <begin position="165"/>
        <end position="182"/>
    </location>
</feature>
<evidence type="ECO:0000256" key="2">
    <source>
        <dbReference type="ARBA" id="ARBA00023272"/>
    </source>
</evidence>
<proteinExistence type="inferred from homology"/>